<organism evidence="1 2">
    <name type="scientific">Ignicoccus pacificus DSM 13166</name>
    <dbReference type="NCBI Taxonomy" id="940294"/>
    <lineage>
        <taxon>Archaea</taxon>
        <taxon>Thermoproteota</taxon>
        <taxon>Thermoprotei</taxon>
        <taxon>Desulfurococcales</taxon>
        <taxon>Desulfurococcaceae</taxon>
        <taxon>Ignicoccus</taxon>
    </lineage>
</organism>
<evidence type="ECO:0000313" key="2">
    <source>
        <dbReference type="Proteomes" id="UP001063698"/>
    </source>
</evidence>
<proteinExistence type="predicted"/>
<dbReference type="EMBL" id="CP006868">
    <property type="protein sequence ID" value="UXD22591.1"/>
    <property type="molecule type" value="Genomic_DNA"/>
</dbReference>
<evidence type="ECO:0000313" key="1">
    <source>
        <dbReference type="EMBL" id="UXD22591.1"/>
    </source>
</evidence>
<reference evidence="1" key="1">
    <citation type="submission" date="2013-11" db="EMBL/GenBank/DDBJ databases">
        <title>Comparative genomics of Ignicoccus.</title>
        <authorList>
            <person name="Podar M."/>
        </authorList>
    </citation>
    <scope>NUCLEOTIDE SEQUENCE</scope>
    <source>
        <strain evidence="1">DSM 13166</strain>
    </source>
</reference>
<dbReference type="Proteomes" id="UP001063698">
    <property type="component" value="Chromosome"/>
</dbReference>
<dbReference type="AlphaFoldDB" id="A0A977PK83"/>
<protein>
    <submittedName>
        <fullName evidence="1">Uncharacterized protein</fullName>
    </submittedName>
</protein>
<name>A0A977PK83_9CREN</name>
<dbReference type="KEGG" id="ipc:IPA_06515"/>
<gene>
    <name evidence="1" type="ORF">IPA_06515</name>
</gene>
<keyword evidence="2" id="KW-1185">Reference proteome</keyword>
<accession>A0A977PK83</accession>
<sequence length="135" mass="16032">MSLSFPCEVSEEELKRFLELERLSGEELELEDLENEYILINEVYQICFLKRLGIRLDSSDLIERKKLLLKAKTEALRAELELAFQKGDVEWIRYRLEMAFKVLDLLPFLLGVNRSDLKELEDLLRMYAKKVQYPT</sequence>